<gene>
    <name evidence="6" type="ORF">dnm_086130</name>
</gene>
<dbReference type="Gene3D" id="3.40.50.300">
    <property type="entry name" value="P-loop containing nucleotide triphosphate hydrolases"/>
    <property type="match status" value="2"/>
</dbReference>
<dbReference type="InterPro" id="IPR032341">
    <property type="entry name" value="MITD1_C"/>
</dbReference>
<feature type="domain" description="Helicase C-terminal" evidence="5">
    <location>
        <begin position="1056"/>
        <end position="1206"/>
    </location>
</feature>
<dbReference type="GO" id="GO:0043138">
    <property type="term" value="F:3'-5' DNA helicase activity"/>
    <property type="evidence" value="ECO:0007669"/>
    <property type="project" value="TreeGrafter"/>
</dbReference>
<keyword evidence="7" id="KW-1185">Reference proteome</keyword>
<organism evidence="6 7">
    <name type="scientific">Desulfonema magnum</name>
    <dbReference type="NCBI Taxonomy" id="45655"/>
    <lineage>
        <taxon>Bacteria</taxon>
        <taxon>Pseudomonadati</taxon>
        <taxon>Thermodesulfobacteriota</taxon>
        <taxon>Desulfobacteria</taxon>
        <taxon>Desulfobacterales</taxon>
        <taxon>Desulfococcaceae</taxon>
        <taxon>Desulfonema</taxon>
    </lineage>
</organism>
<evidence type="ECO:0000256" key="1">
    <source>
        <dbReference type="ARBA" id="ARBA00022741"/>
    </source>
</evidence>
<accession>A0A975BWP6</accession>
<feature type="domain" description="Helicase ATP-binding" evidence="4">
    <location>
        <begin position="112"/>
        <end position="342"/>
    </location>
</feature>
<keyword evidence="1" id="KW-0547">Nucleotide-binding</keyword>
<dbReference type="InterPro" id="IPR001650">
    <property type="entry name" value="Helicase_C-like"/>
</dbReference>
<evidence type="ECO:0000259" key="4">
    <source>
        <dbReference type="PROSITE" id="PS51192"/>
    </source>
</evidence>
<dbReference type="InterPro" id="IPR027417">
    <property type="entry name" value="P-loop_NTPase"/>
</dbReference>
<evidence type="ECO:0000256" key="2">
    <source>
        <dbReference type="ARBA" id="ARBA00022840"/>
    </source>
</evidence>
<dbReference type="InterPro" id="IPR011545">
    <property type="entry name" value="DEAD/DEAH_box_helicase_dom"/>
</dbReference>
<name>A0A975BWP6_9BACT</name>
<dbReference type="PANTHER" id="PTHR47957:SF3">
    <property type="entry name" value="ATP-DEPENDENT HELICASE HRQ1"/>
    <property type="match status" value="1"/>
</dbReference>
<dbReference type="SMART" id="SM00487">
    <property type="entry name" value="DEXDc"/>
    <property type="match status" value="1"/>
</dbReference>
<dbReference type="GO" id="GO:0036297">
    <property type="term" value="P:interstrand cross-link repair"/>
    <property type="evidence" value="ECO:0007669"/>
    <property type="project" value="TreeGrafter"/>
</dbReference>
<evidence type="ECO:0000259" key="5">
    <source>
        <dbReference type="PROSITE" id="PS51194"/>
    </source>
</evidence>
<dbReference type="Gene3D" id="3.30.870.30">
    <property type="entry name" value="MITD, C-terminal phospholipase D-like domain"/>
    <property type="match status" value="1"/>
</dbReference>
<dbReference type="PANTHER" id="PTHR47957">
    <property type="entry name" value="ATP-DEPENDENT HELICASE HRQ1"/>
    <property type="match status" value="1"/>
</dbReference>
<keyword evidence="2" id="KW-0067">ATP-binding</keyword>
<keyword evidence="6" id="KW-0378">Hydrolase</keyword>
<dbReference type="InterPro" id="IPR014001">
    <property type="entry name" value="Helicase_ATP-bd"/>
</dbReference>
<evidence type="ECO:0000313" key="7">
    <source>
        <dbReference type="Proteomes" id="UP000663722"/>
    </source>
</evidence>
<dbReference type="InterPro" id="IPR018973">
    <property type="entry name" value="MZB"/>
</dbReference>
<protein>
    <submittedName>
        <fullName evidence="6">DEAD/DEAH box helicase, DUF1998</fullName>
    </submittedName>
</protein>
<dbReference type="RefSeq" id="WP_207679859.1">
    <property type="nucleotide sequence ID" value="NZ_CP061800.1"/>
</dbReference>
<dbReference type="EMBL" id="CP061800">
    <property type="protein sequence ID" value="QTA92530.1"/>
    <property type="molecule type" value="Genomic_DNA"/>
</dbReference>
<dbReference type="Pfam" id="PF16565">
    <property type="entry name" value="MIT_C"/>
    <property type="match status" value="1"/>
</dbReference>
<dbReference type="Pfam" id="PF00271">
    <property type="entry name" value="Helicase_C"/>
    <property type="match status" value="1"/>
</dbReference>
<proteinExistence type="predicted"/>
<evidence type="ECO:0000256" key="3">
    <source>
        <dbReference type="SAM" id="MobiDB-lite"/>
    </source>
</evidence>
<dbReference type="InterPro" id="IPR038113">
    <property type="entry name" value="MITD1_C_sf"/>
</dbReference>
<reference evidence="6" key="1">
    <citation type="journal article" date="2021" name="Microb. Physiol.">
        <title>Proteogenomic Insights into the Physiology of Marine, Sulfate-Reducing, Filamentous Desulfonema limicola and Desulfonema magnum.</title>
        <authorList>
            <person name="Schnaars V."/>
            <person name="Wohlbrand L."/>
            <person name="Scheve S."/>
            <person name="Hinrichs C."/>
            <person name="Reinhardt R."/>
            <person name="Rabus R."/>
        </authorList>
    </citation>
    <scope>NUCLEOTIDE SEQUENCE</scope>
    <source>
        <strain evidence="6">4be13</strain>
    </source>
</reference>
<dbReference type="KEGG" id="dmm:dnm_086130"/>
<evidence type="ECO:0000313" key="6">
    <source>
        <dbReference type="EMBL" id="QTA92530.1"/>
    </source>
</evidence>
<dbReference type="Pfam" id="PF09369">
    <property type="entry name" value="MZB"/>
    <property type="match status" value="1"/>
</dbReference>
<dbReference type="GO" id="GO:0003676">
    <property type="term" value="F:nucleic acid binding"/>
    <property type="evidence" value="ECO:0007669"/>
    <property type="project" value="InterPro"/>
</dbReference>
<feature type="region of interest" description="Disordered" evidence="3">
    <location>
        <begin position="612"/>
        <end position="635"/>
    </location>
</feature>
<dbReference type="SMART" id="SM00490">
    <property type="entry name" value="HELICc"/>
    <property type="match status" value="1"/>
</dbReference>
<dbReference type="Proteomes" id="UP000663722">
    <property type="component" value="Chromosome"/>
</dbReference>
<dbReference type="GO" id="GO:0006289">
    <property type="term" value="P:nucleotide-excision repair"/>
    <property type="evidence" value="ECO:0007669"/>
    <property type="project" value="TreeGrafter"/>
</dbReference>
<sequence length="2047" mass="233626">MTDKRIDPIRASENIRETYLRYLITTFGLKNKKLARQFQNLAKTSQGLFRGPVLEATPKYKKGKSLLDMITEKNSVLSQEFINYAPDLNADALENCLHLKRELYFHQENALRKTIGENRNIVVATGTGSGKTECFLLPIIDYLLKERAANRLGPGVRALLLYPMNALANDQVARLRKLLPAQTGITFGRYTGQTEQTYYQGIESFKQENGEIPQPNELFCRDQILGREPLARHWPHKGSPVITGPPHILLTNFAMLEYLLMRPQDSLLFDGEAGHTWRFLVLDEAHVYTGAMGSEIGYLMRRLKDRICQSQKGKLLCIATSATIGGKNKKTKQTIANSFKNLFGEPFEAGDVITGDIVPPKKILENFPEWGHGCSDFYNCLDDIMQEQYHSISALTESVQKKLAAGNSGEWPDKKTIARSVDSVRNLKNMEHAKDFLIFALMAGDKRMRSLIKTLENQPISIEKAVEILWGVSGAERDTEALKKNLIQLVHLGSRARLKQDSAPLLAARYHYFVRSLEGLSVCLLKSEQKDEQSQWPRLFIGRHREIPDAPGGKAIAFELQACSRCGHPFLHGYFQNVDEGHRFVSYVQRTRLEDMQESVWLSIDLKQAVESAEDEEPLRDEKPPVSGVTRPGPTQMGDEQYLCPRCGFISDNNTLSCPYCRRHDSKNSEEWFPVRQVYAKNGSVVKTCPACGGRRNFAGSIIRAFSPGDDAASSVLTDALMGDIPRVSEKPESEKAEKTENQKSGGRFARLATVKKTVSEASGKRRLLAFSDSRQDAAYFAAYLDRTANYILHRQLILKAVKKLLKQNPGIEAFDPNDLITPLIEEAQGVGLFGLKDTELTKKSEVSKWINAELIGVQRRYGLEGVGLITWELKHRDDLLQIVKEEEEGLIQDYQLNAEEFVLLLEIFLTELRRRNVLQNLINVLPKDTYFWPRNRPYSIRPNSVHSKLSIASWYPQAARNIRSDFLERLFERMELNPDKRSIHQILEDLWELSIQEEFGIWEEVSSVNRLWDGRGNDGAVRRVRYDAWIGHLSSGENLFKCDTCGNLSHISLKGVCPVYRCPGTLEPVDPDIEFAENHYRYLYEGKPVPISVLEHTAQITSQEGAERQRNFSDDEHSLNILSCSTTFELGVDVGQLLAVFLRNVPPTIANYVQRSGRAGRRLSAAAFVLTYCRSRPHDLGYFDDVNKLISGKVQPPKINIDNNRIARRHLHSAVLSHFWRMIHPERFDGPEGKWRGTVQWLFFGQESAAQIVYRWLQEEPRGLFDEISRIFPSEIRKSLGFDSWNWREKLVEKTEDDDGKSAWGGRLGLAQTELLSEYSEYENLQKKIPKLYSYVEAQKNRLQKRQILDFLASRNVLPKYGFPVDVVPLKLQSKDEWAQRVELDRDLKLALSEYAPGCTLVANGKIIKSYALERISGRAWPEYRFAICEQCGKLYRTETSHGELETVCECGQTLEPQGSFVEPVYGFKTQINADGQEPVEIRPQRTFSTRVYFSHYRVAPKEDEFIREGNPDELSGIQIQKRYSRYGVLSVFNFGRANQKFWLCSFCGYGDAGAERPKKHKTPWGMDCNGRLRKVCLGHEFQSDVLELRFRGASSAQYDQGFWLSLTAALLAGASKALDIERNDIDGTVLQFGGAGYRSLVLFDNVPGGAGHVRRVYENLQDVMEAAFGIADSCVGCSRDQSCHACLRNFYNQYAHDLLKRGPVADFLAKAISSTYRKNENGYFPLGIADSSRWIEQQIRRADEVRMIMDGIPEYHHEKSVGRDWYKIFYELAMKHALVHVFIRDDLYRIASSGTLQKISIHALTLLAEFPNVDIWVIPDAEECRSQLHLKTDTGEYAVRWPENTNPFAEAGHVELSVLTSFVECVKKDFDLLAEKHGDPSQTATQMAGLLQKTKVIRVKSGLRQSWKDLLSEHIPELIEHVEIYDRFLRNRYQFKSLEMLIHTIALKASHTGVKIKVTTCDEGSDNIREQFRKIQKKYEDKNVKIKYDLLDPSREIPHFRRVQIQGKENCSLWLDKGVDIFRFEDFDKPLFHTLETYIVAEYDQ</sequence>
<keyword evidence="6" id="KW-0347">Helicase</keyword>
<dbReference type="SUPFAM" id="SSF52540">
    <property type="entry name" value="P-loop containing nucleoside triphosphate hydrolases"/>
    <property type="match status" value="2"/>
</dbReference>
<dbReference type="PROSITE" id="PS51194">
    <property type="entry name" value="HELICASE_CTER"/>
    <property type="match status" value="1"/>
</dbReference>
<dbReference type="Pfam" id="PF00270">
    <property type="entry name" value="DEAD"/>
    <property type="match status" value="1"/>
</dbReference>
<dbReference type="PROSITE" id="PS51192">
    <property type="entry name" value="HELICASE_ATP_BIND_1"/>
    <property type="match status" value="1"/>
</dbReference>
<dbReference type="GO" id="GO:0005524">
    <property type="term" value="F:ATP binding"/>
    <property type="evidence" value="ECO:0007669"/>
    <property type="project" value="UniProtKB-KW"/>
</dbReference>